<name>A0A9Q0TA19_SALPP</name>
<proteinExistence type="predicted"/>
<dbReference type="OrthoDB" id="2019149at2759"/>
<keyword evidence="2" id="KW-1185">Reference proteome</keyword>
<protein>
    <submittedName>
        <fullName evidence="1">Uncharacterized protein</fullName>
    </submittedName>
</protein>
<accession>A0A9Q0TA19</accession>
<dbReference type="EMBL" id="JAPFFK010000016">
    <property type="protein sequence ID" value="KAJ6706188.1"/>
    <property type="molecule type" value="Genomic_DNA"/>
</dbReference>
<reference evidence="1" key="2">
    <citation type="journal article" date="2023" name="Int. J. Mol. Sci.">
        <title>De Novo Assembly and Annotation of 11 Diverse Shrub Willow (Salix) Genomes Reveals Novel Gene Organization in Sex-Linked Regions.</title>
        <authorList>
            <person name="Hyden B."/>
            <person name="Feng K."/>
            <person name="Yates T.B."/>
            <person name="Jawdy S."/>
            <person name="Cereghino C."/>
            <person name="Smart L.B."/>
            <person name="Muchero W."/>
        </authorList>
    </citation>
    <scope>NUCLEOTIDE SEQUENCE</scope>
    <source>
        <tissue evidence="1">Shoot tip</tissue>
    </source>
</reference>
<reference evidence="1" key="1">
    <citation type="submission" date="2022-11" db="EMBL/GenBank/DDBJ databases">
        <authorList>
            <person name="Hyden B.L."/>
            <person name="Feng K."/>
            <person name="Yates T."/>
            <person name="Jawdy S."/>
            <person name="Smart L.B."/>
            <person name="Muchero W."/>
        </authorList>
    </citation>
    <scope>NUCLEOTIDE SEQUENCE</scope>
    <source>
        <tissue evidence="1">Shoot tip</tissue>
    </source>
</reference>
<sequence>MIIAKENNGGDNDDDQTLTRLFPEGLLLCLVHLTISLEGIDRIHKWRSAFFLSFPTLCRERASFAR</sequence>
<evidence type="ECO:0000313" key="2">
    <source>
        <dbReference type="Proteomes" id="UP001151532"/>
    </source>
</evidence>
<dbReference type="Proteomes" id="UP001151532">
    <property type="component" value="Chromosome 3"/>
</dbReference>
<evidence type="ECO:0000313" key="1">
    <source>
        <dbReference type="EMBL" id="KAJ6706188.1"/>
    </source>
</evidence>
<gene>
    <name evidence="1" type="ORF">OIU79_010774</name>
</gene>
<organism evidence="1 2">
    <name type="scientific">Salix purpurea</name>
    <name type="common">Purple osier willow</name>
    <dbReference type="NCBI Taxonomy" id="77065"/>
    <lineage>
        <taxon>Eukaryota</taxon>
        <taxon>Viridiplantae</taxon>
        <taxon>Streptophyta</taxon>
        <taxon>Embryophyta</taxon>
        <taxon>Tracheophyta</taxon>
        <taxon>Spermatophyta</taxon>
        <taxon>Magnoliopsida</taxon>
        <taxon>eudicotyledons</taxon>
        <taxon>Gunneridae</taxon>
        <taxon>Pentapetalae</taxon>
        <taxon>rosids</taxon>
        <taxon>fabids</taxon>
        <taxon>Malpighiales</taxon>
        <taxon>Salicaceae</taxon>
        <taxon>Saliceae</taxon>
        <taxon>Salix</taxon>
    </lineage>
</organism>
<dbReference type="AlphaFoldDB" id="A0A9Q0TA19"/>
<comment type="caution">
    <text evidence="1">The sequence shown here is derived from an EMBL/GenBank/DDBJ whole genome shotgun (WGS) entry which is preliminary data.</text>
</comment>